<evidence type="ECO:0000313" key="2">
    <source>
        <dbReference type="Proteomes" id="UP001500928"/>
    </source>
</evidence>
<gene>
    <name evidence="1" type="ORF">GCM10023200_24970</name>
</gene>
<dbReference type="RefSeq" id="WP_345414746.1">
    <property type="nucleotide sequence ID" value="NZ_BAABHO010000017.1"/>
</dbReference>
<dbReference type="Proteomes" id="UP001500928">
    <property type="component" value="Unassembled WGS sequence"/>
</dbReference>
<protein>
    <submittedName>
        <fullName evidence="1">Uncharacterized protein</fullName>
    </submittedName>
</protein>
<comment type="caution">
    <text evidence="1">The sequence shown here is derived from an EMBL/GenBank/DDBJ whole genome shotgun (WGS) entry which is preliminary data.</text>
</comment>
<evidence type="ECO:0000313" key="1">
    <source>
        <dbReference type="EMBL" id="GAA4789318.1"/>
    </source>
</evidence>
<reference evidence="2" key="1">
    <citation type="journal article" date="2019" name="Int. J. Syst. Evol. Microbiol.">
        <title>The Global Catalogue of Microorganisms (GCM) 10K type strain sequencing project: providing services to taxonomists for standard genome sequencing and annotation.</title>
        <authorList>
            <consortium name="The Broad Institute Genomics Platform"/>
            <consortium name="The Broad Institute Genome Sequencing Center for Infectious Disease"/>
            <person name="Wu L."/>
            <person name="Ma J."/>
        </authorList>
    </citation>
    <scope>NUCLEOTIDE SEQUENCE [LARGE SCALE GENOMIC DNA]</scope>
    <source>
        <strain evidence="2">JCM 17979</strain>
    </source>
</reference>
<name>A0ABP9B1X1_9PSEU</name>
<organism evidence="1 2">
    <name type="scientific">Actinomycetospora chlora</name>
    <dbReference type="NCBI Taxonomy" id="663608"/>
    <lineage>
        <taxon>Bacteria</taxon>
        <taxon>Bacillati</taxon>
        <taxon>Actinomycetota</taxon>
        <taxon>Actinomycetes</taxon>
        <taxon>Pseudonocardiales</taxon>
        <taxon>Pseudonocardiaceae</taxon>
        <taxon>Actinomycetospora</taxon>
    </lineage>
</organism>
<dbReference type="EMBL" id="BAABHO010000017">
    <property type="protein sequence ID" value="GAA4789318.1"/>
    <property type="molecule type" value="Genomic_DNA"/>
</dbReference>
<keyword evidence="2" id="KW-1185">Reference proteome</keyword>
<accession>A0ABP9B1X1</accession>
<sequence length="190" mass="19129">MALSTRGKAQAIAGGRGGQHTLAVPLAPRLAARIAERPWEAFLTDPTQLANGLGDLLDAVRPDGVAVTTPSMDVPGHREAALEATRRLRVSAGDGAVLVAVLGSGDVDAVTAFLGAGVDGVVLEGVADPAAARTIANMCRFHRVMAVAPTRVALDAPVPATGLVVTDGECPADTDVTALADWVAGVRGGA</sequence>
<proteinExistence type="predicted"/>